<dbReference type="Proteomes" id="UP000006753">
    <property type="component" value="Unassembled WGS sequence"/>
</dbReference>
<dbReference type="InParanoid" id="K1X3X6"/>
<organism evidence="1 2">
    <name type="scientific">Marssonina brunnea f. sp. multigermtubi (strain MB_m1)</name>
    <name type="common">Marssonina leaf spot fungus</name>
    <dbReference type="NCBI Taxonomy" id="1072389"/>
    <lineage>
        <taxon>Eukaryota</taxon>
        <taxon>Fungi</taxon>
        <taxon>Dikarya</taxon>
        <taxon>Ascomycota</taxon>
        <taxon>Pezizomycotina</taxon>
        <taxon>Leotiomycetes</taxon>
        <taxon>Helotiales</taxon>
        <taxon>Drepanopezizaceae</taxon>
        <taxon>Drepanopeziza</taxon>
    </lineage>
</organism>
<dbReference type="AlphaFoldDB" id="K1X3X6"/>
<dbReference type="KEGG" id="mbe:MBM_01654"/>
<reference evidence="1 2" key="1">
    <citation type="journal article" date="2012" name="BMC Genomics">
        <title>Sequencing the genome of Marssonina brunnea reveals fungus-poplar co-evolution.</title>
        <authorList>
            <person name="Zhu S."/>
            <person name="Cao Y.-Z."/>
            <person name="Jiang C."/>
            <person name="Tan B.-Y."/>
            <person name="Wang Z."/>
            <person name="Feng S."/>
            <person name="Zhang L."/>
            <person name="Su X.-H."/>
            <person name="Brejova B."/>
            <person name="Vinar T."/>
            <person name="Xu M."/>
            <person name="Wang M.-X."/>
            <person name="Zhang S.-G."/>
            <person name="Huang M.-R."/>
            <person name="Wu R."/>
            <person name="Zhou Y."/>
        </authorList>
    </citation>
    <scope>NUCLEOTIDE SEQUENCE [LARGE SCALE GENOMIC DNA]</scope>
    <source>
        <strain evidence="1 2">MB_m1</strain>
    </source>
</reference>
<name>K1X3X6_MARBU</name>
<keyword evidence="2" id="KW-1185">Reference proteome</keyword>
<evidence type="ECO:0000313" key="2">
    <source>
        <dbReference type="Proteomes" id="UP000006753"/>
    </source>
</evidence>
<sequence>MIKVATLLRLGGEVFPLAAPRKAPGPGEPSLGNGSGMAAFRGGLEHQRRIDLRLYKILVCTFKLCKAKCGPLQSGRELKLTPLLKLWAALRNFRDQGTSLRFGRGAEAAFRGLQHLRYIMNFPFAATTASMRSGIDLTNSIKSPGVFTIQILDATDAMGTPVAEGGLPSSTPGASVINIAGRRSGDRTFHQLTGSTFSSTLD</sequence>
<accession>K1X3X6</accession>
<dbReference type="HOGENOM" id="CLU_1354877_0_0_1"/>
<gene>
    <name evidence="1" type="ORF">MBM_01654</name>
</gene>
<evidence type="ECO:0000313" key="1">
    <source>
        <dbReference type="EMBL" id="EKD19702.1"/>
    </source>
</evidence>
<proteinExistence type="predicted"/>
<protein>
    <submittedName>
        <fullName evidence="1">Uncharacterized protein</fullName>
    </submittedName>
</protein>
<dbReference type="EMBL" id="JH921430">
    <property type="protein sequence ID" value="EKD19702.1"/>
    <property type="molecule type" value="Genomic_DNA"/>
</dbReference>